<dbReference type="Proteomes" id="UP000694569">
    <property type="component" value="Unplaced"/>
</dbReference>
<dbReference type="InterPro" id="IPR006775">
    <property type="entry name" value="GH116_catalytic"/>
</dbReference>
<dbReference type="Gene3D" id="1.50.10.10">
    <property type="match status" value="1"/>
</dbReference>
<dbReference type="Pfam" id="PF12215">
    <property type="entry name" value="Glyco_hydr_116N"/>
    <property type="match status" value="1"/>
</dbReference>
<proteinExistence type="predicted"/>
<dbReference type="InterPro" id="IPR024462">
    <property type="entry name" value="GH116_N"/>
</dbReference>
<dbReference type="Ensembl" id="ENSLLET00000048052.1">
    <property type="protein sequence ID" value="ENSLLEP00000046214.1"/>
    <property type="gene ID" value="ENSLLEG00000028430.1"/>
</dbReference>
<dbReference type="OrthoDB" id="730489at2759"/>
<protein>
    <submittedName>
        <fullName evidence="3">Glucosylceramidase beta 2</fullName>
    </submittedName>
</protein>
<dbReference type="PANTHER" id="PTHR12654:SF0">
    <property type="entry name" value="NON-LYSOSOMAL GLUCOSYLCERAMIDASE"/>
    <property type="match status" value="1"/>
</dbReference>
<feature type="domain" description="Glycosyl-hydrolase family 116 catalytic region" evidence="1">
    <location>
        <begin position="392"/>
        <end position="603"/>
    </location>
</feature>
<dbReference type="InterPro" id="IPR052566">
    <property type="entry name" value="Non-lysos_glucosylceramidase"/>
</dbReference>
<dbReference type="GeneTree" id="ENSGT00390000010998"/>
<dbReference type="GO" id="GO:0005975">
    <property type="term" value="P:carbohydrate metabolic process"/>
    <property type="evidence" value="ECO:0007669"/>
    <property type="project" value="InterPro"/>
</dbReference>
<evidence type="ECO:0000259" key="2">
    <source>
        <dbReference type="Pfam" id="PF12215"/>
    </source>
</evidence>
<dbReference type="GO" id="GO:0008422">
    <property type="term" value="F:beta-glucosidase activity"/>
    <property type="evidence" value="ECO:0007669"/>
    <property type="project" value="TreeGrafter"/>
</dbReference>
<dbReference type="InterPro" id="IPR008928">
    <property type="entry name" value="6-hairpin_glycosidase_sf"/>
</dbReference>
<dbReference type="SUPFAM" id="SSF48208">
    <property type="entry name" value="Six-hairpin glycosidases"/>
    <property type="match status" value="1"/>
</dbReference>
<dbReference type="InterPro" id="IPR012341">
    <property type="entry name" value="6hp_glycosidase-like_sf"/>
</dbReference>
<name>A0A8C5R193_9ANUR</name>
<dbReference type="AlphaFoldDB" id="A0A8C5R193"/>
<reference evidence="3" key="2">
    <citation type="submission" date="2025-09" db="UniProtKB">
        <authorList>
            <consortium name="Ensembl"/>
        </authorList>
    </citation>
    <scope>IDENTIFICATION</scope>
</reference>
<evidence type="ECO:0000259" key="1">
    <source>
        <dbReference type="Pfam" id="PF04685"/>
    </source>
</evidence>
<organism evidence="3 4">
    <name type="scientific">Leptobrachium leishanense</name>
    <name type="common">Leishan spiny toad</name>
    <dbReference type="NCBI Taxonomy" id="445787"/>
    <lineage>
        <taxon>Eukaryota</taxon>
        <taxon>Metazoa</taxon>
        <taxon>Chordata</taxon>
        <taxon>Craniata</taxon>
        <taxon>Vertebrata</taxon>
        <taxon>Euteleostomi</taxon>
        <taxon>Amphibia</taxon>
        <taxon>Batrachia</taxon>
        <taxon>Anura</taxon>
        <taxon>Pelobatoidea</taxon>
        <taxon>Megophryidae</taxon>
        <taxon>Leptobrachium</taxon>
    </lineage>
</organism>
<dbReference type="Pfam" id="PF04685">
    <property type="entry name" value="DUF608"/>
    <property type="match status" value="1"/>
</dbReference>
<keyword evidence="4" id="KW-1185">Reference proteome</keyword>
<reference evidence="3" key="1">
    <citation type="submission" date="2025-08" db="UniProtKB">
        <authorList>
            <consortium name="Ensembl"/>
        </authorList>
    </citation>
    <scope>IDENTIFICATION</scope>
</reference>
<accession>A0A8C5R193</accession>
<evidence type="ECO:0000313" key="3">
    <source>
        <dbReference type="Ensembl" id="ENSLLEP00000046214.1"/>
    </source>
</evidence>
<feature type="domain" description="Glycosyl-hydrolase family 116 N-terminal" evidence="2">
    <location>
        <begin position="61"/>
        <end position="322"/>
    </location>
</feature>
<gene>
    <name evidence="3" type="primary">GBA2</name>
</gene>
<evidence type="ECO:0000313" key="4">
    <source>
        <dbReference type="Proteomes" id="UP000694569"/>
    </source>
</evidence>
<dbReference type="PANTHER" id="PTHR12654">
    <property type="entry name" value="BILE ACID BETA-GLUCOSIDASE-RELATED"/>
    <property type="match status" value="1"/>
</dbReference>
<dbReference type="GO" id="GO:0007417">
    <property type="term" value="P:central nervous system development"/>
    <property type="evidence" value="ECO:0007669"/>
    <property type="project" value="TreeGrafter"/>
</dbReference>
<sequence length="655" mass="74049">PPNYSSRSVYPTIKVTHVTPCKQLSLLSPAQQRQVRCCSYMVLLRQQLSLGSSLAESTGFMCLRRRGQTVYQQVLSVERPHTLQGWNWGYYGSQAFYHALYPRAWTVYQLPGQNVTLTCRQVSPIIPHNYKDSSLPLALLIWDVENFNDEEIEVTIMFSLRNGSGSRSDQAGGHWNESFHRSEAGEPVSGVLLHHAAKINPFTLGVGVREAPGVLVSHCTEFDPSGMGQALWKDLLEDGKLDSRPTAPSVKGRMVAAAVAAGCSVPAGGRRTLEFCLSWDMPKICFGSGEKMYRRRYTRYFGCEGDSAPALCQYGLTHYHDWEQQIHSWQDQILQDGNLPDWYKSALFNELYFVADGGTVWLEVPSDAAEDELLGIGAKDLPGMKSILQEYGRFAYLEGQEYRMYNTYDVHFYASFALIMLWPQLQISLQYDMAAAVLTEDQKRVKYLMDGSRAPVKTKNVVPHDVGDPADEPWQKLNAYVIHDTARWKDLNIKFVLQVYRDFHITRSSSYLKDLWSICKFDVDGDGLIENSGFADQTYDGWVMTGPSSYCGGLWLAAVCVMCHMAEILGDSAIHEKYSTILSKGKEAFEKRLWNGALNKNNQTALKFHRNVRALSFGALWCNSVSSICRYLKCAEWIRRTPPINPLNTTAKRRE</sequence>